<dbReference type="GO" id="GO:0016887">
    <property type="term" value="F:ATP hydrolysis activity"/>
    <property type="evidence" value="ECO:0007669"/>
    <property type="project" value="InterPro"/>
</dbReference>
<protein>
    <submittedName>
        <fullName evidence="3">Type II secretion protein</fullName>
    </submittedName>
</protein>
<name>A0A3N6NNW4_NATCH</name>
<dbReference type="Proteomes" id="UP000281431">
    <property type="component" value="Unassembled WGS sequence"/>
</dbReference>
<keyword evidence="4" id="KW-1185">Reference proteome</keyword>
<accession>A0A3N6NNW4</accession>
<dbReference type="PANTHER" id="PTHR30486">
    <property type="entry name" value="TWITCHING MOTILITY PROTEIN PILT"/>
    <property type="match status" value="1"/>
</dbReference>
<dbReference type="InterPro" id="IPR050921">
    <property type="entry name" value="T4SS_GSP_E_ATPase"/>
</dbReference>
<dbReference type="Gene3D" id="3.40.50.300">
    <property type="entry name" value="P-loop containing nucleotide triphosphate hydrolases"/>
    <property type="match status" value="1"/>
</dbReference>
<dbReference type="PANTHER" id="PTHR30486:SF6">
    <property type="entry name" value="TYPE IV PILUS RETRACTATION ATPASE PILT"/>
    <property type="match status" value="1"/>
</dbReference>
<dbReference type="SUPFAM" id="SSF52540">
    <property type="entry name" value="P-loop containing nucleoside triphosphate hydrolases"/>
    <property type="match status" value="1"/>
</dbReference>
<evidence type="ECO:0000313" key="4">
    <source>
        <dbReference type="Proteomes" id="UP000281431"/>
    </source>
</evidence>
<dbReference type="Pfam" id="PF00437">
    <property type="entry name" value="T2SSE"/>
    <property type="match status" value="1"/>
</dbReference>
<comment type="similarity">
    <text evidence="1">Belongs to the GSP E family.</text>
</comment>
<reference evidence="3 4" key="1">
    <citation type="submission" date="2018-10" db="EMBL/GenBank/DDBJ databases">
        <title>Natrarchaeobius chitinivorans gen. nov., sp. nov., and Natrarchaeobius haloalkaliphilus sp. nov., alkaliphilic, chitin-utilizing haloarchaea from hypersaline alkaline lakes.</title>
        <authorList>
            <person name="Sorokin D.Y."/>
            <person name="Elcheninov A.G."/>
            <person name="Kostrikina N.A."/>
            <person name="Bale N.J."/>
            <person name="Sinninghe Damste J.S."/>
            <person name="Khijniak T.V."/>
            <person name="Kublanov I.V."/>
            <person name="Toshchakov S.V."/>
        </authorList>
    </citation>
    <scope>NUCLEOTIDE SEQUENCE [LARGE SCALE GENOMIC DNA]</scope>
    <source>
        <strain evidence="3 4">AArcht7</strain>
    </source>
</reference>
<proteinExistence type="inferred from homology"/>
<feature type="domain" description="Bacterial type II secretion system protein E" evidence="2">
    <location>
        <begin position="315"/>
        <end position="544"/>
    </location>
</feature>
<evidence type="ECO:0000259" key="2">
    <source>
        <dbReference type="Pfam" id="PF00437"/>
    </source>
</evidence>
<comment type="caution">
    <text evidence="3">The sequence shown here is derived from an EMBL/GenBank/DDBJ whole genome shotgun (WGS) entry which is preliminary data.</text>
</comment>
<evidence type="ECO:0000313" key="3">
    <source>
        <dbReference type="EMBL" id="RQH01293.1"/>
    </source>
</evidence>
<sequence length="648" mass="69271">MSTDGSGSVRSLVAGFGLGRTVPIDRFRSTNSGTCSCRVTFEDDVLTLRTDDCDDGETLFDSPSCRRTVVERLADRGADGICVRSRGLEHRYDDAAVRLLASAGRFVDLLGDRNERLTREAKRDPLAVGTELKNRVGPVADVGYESGLSQIASEIDSYDELRPNVGPGIGDYYLDRRSPANGTLSDVTELETGTVARIYDRPDSVPLYVLDTVDLSLSTEERHLLVDGYEAIATGVVDGERAASRAIERVSDGAVEPLLTAILSKHTDGYGVLEDLFSDPRITDVYATSPVARNPLRVVVDGQSATTNVELTQTGVESLASRVRRTSGRAFSRATPTVDATAELNVGTSVRIAGVTDPVANGTAFAFRERADDRFTLPALVENGTTSAETAAVLSIAVERNGAGLIAGTRGSGKTTLLGTLLYELRPDTRTVVIEDTPELPVGALQSVDRDVQALRAGTGDGPEISPADSLRTALRLGDGALVVGEVRGEEAQVLYEAMRVGANANAVLGTIHGDGADDVYERVVSDLSVEPSAFAATDFVVTVQSYRTPRGRSRRIARIEEVVGRGADVRFESLFDLGGDRATSTGRIGRGESRLVDRLAGPSETYADVRAAIAEREELLEQLANDRRTSPPEVAAAYADRGRVTWT</sequence>
<dbReference type="AlphaFoldDB" id="A0A3N6NNW4"/>
<dbReference type="EMBL" id="REFZ01000004">
    <property type="protein sequence ID" value="RQH01293.1"/>
    <property type="molecule type" value="Genomic_DNA"/>
</dbReference>
<organism evidence="3 4">
    <name type="scientific">Natrarchaeobius chitinivorans</name>
    <dbReference type="NCBI Taxonomy" id="1679083"/>
    <lineage>
        <taxon>Archaea</taxon>
        <taxon>Methanobacteriati</taxon>
        <taxon>Methanobacteriota</taxon>
        <taxon>Stenosarchaea group</taxon>
        <taxon>Halobacteria</taxon>
        <taxon>Halobacteriales</taxon>
        <taxon>Natrialbaceae</taxon>
        <taxon>Natrarchaeobius</taxon>
    </lineage>
</organism>
<dbReference type="OrthoDB" id="31341at2157"/>
<gene>
    <name evidence="3" type="ORF">EA472_07520</name>
</gene>
<dbReference type="Gene3D" id="3.30.450.380">
    <property type="match status" value="1"/>
</dbReference>
<dbReference type="InterPro" id="IPR001482">
    <property type="entry name" value="T2SS/T4SS_dom"/>
</dbReference>
<evidence type="ECO:0000256" key="1">
    <source>
        <dbReference type="ARBA" id="ARBA00006611"/>
    </source>
</evidence>
<dbReference type="InterPro" id="IPR027417">
    <property type="entry name" value="P-loop_NTPase"/>
</dbReference>